<comment type="catalytic activity">
    <reaction evidence="8">
        <text>adenosine + phosphate = alpha-D-ribose 1-phosphate + adenine</text>
        <dbReference type="Rhea" id="RHEA:27642"/>
        <dbReference type="ChEBI" id="CHEBI:16335"/>
        <dbReference type="ChEBI" id="CHEBI:16708"/>
        <dbReference type="ChEBI" id="CHEBI:43474"/>
        <dbReference type="ChEBI" id="CHEBI:57720"/>
        <dbReference type="EC" id="2.4.2.1"/>
    </reaction>
    <physiologicalReaction direction="left-to-right" evidence="8">
        <dbReference type="Rhea" id="RHEA:27643"/>
    </physiologicalReaction>
</comment>
<sequence>MSDYNNKDLIHIKNGDFECLKFRILEKYSDKITHMITLRHGGVSNGVYSSLNIRTVGKDNIKNVYKNLDIMCENMKIKRDDVYKAKQNHTDNILILDNDNKKEYNFNNLSEECYDGYITNKSNINTLVTTADCNPIIIYDPVNNIFANVHSGWKGTLKRISKKAAVIMHDKFNSKFEDMIVCIGPSIRKCCFTSLEDEFKDKFVEVFHNEDEYITKDKDGKYHFDLIYVIKNDLEKLGIKEENIKVANICTCCNEEDFYSFRKATMRNDDDYATFATIVGLI</sequence>
<dbReference type="GO" id="GO:0017061">
    <property type="term" value="F:S-methyl-5-thioadenosine phosphorylase activity"/>
    <property type="evidence" value="ECO:0007669"/>
    <property type="project" value="UniProtKB-EC"/>
</dbReference>
<dbReference type="PANTHER" id="PTHR30616:SF2">
    <property type="entry name" value="PURINE NUCLEOSIDE PHOSPHORYLASE LACC1"/>
    <property type="match status" value="1"/>
</dbReference>
<keyword evidence="6" id="KW-0862">Zinc</keyword>
<dbReference type="InterPro" id="IPR038371">
    <property type="entry name" value="Cu_polyphenol_OxRdtase_sf"/>
</dbReference>
<evidence type="ECO:0000256" key="7">
    <source>
        <dbReference type="ARBA" id="ARBA00047989"/>
    </source>
</evidence>
<evidence type="ECO:0000313" key="10">
    <source>
        <dbReference type="EMBL" id="DAD73892.1"/>
    </source>
</evidence>
<evidence type="ECO:0000256" key="8">
    <source>
        <dbReference type="ARBA" id="ARBA00048968"/>
    </source>
</evidence>
<keyword evidence="3" id="KW-0808">Transferase</keyword>
<evidence type="ECO:0000256" key="2">
    <source>
        <dbReference type="ARBA" id="ARBA00007353"/>
    </source>
</evidence>
<dbReference type="NCBIfam" id="TIGR00726">
    <property type="entry name" value="peptidoglycan editing factor PgeF"/>
    <property type="match status" value="1"/>
</dbReference>
<dbReference type="PANTHER" id="PTHR30616">
    <property type="entry name" value="UNCHARACTERIZED PROTEIN YFIH"/>
    <property type="match status" value="1"/>
</dbReference>
<comment type="catalytic activity">
    <reaction evidence="7">
        <text>adenosine + H2O + H(+) = inosine + NH4(+)</text>
        <dbReference type="Rhea" id="RHEA:24408"/>
        <dbReference type="ChEBI" id="CHEBI:15377"/>
        <dbReference type="ChEBI" id="CHEBI:15378"/>
        <dbReference type="ChEBI" id="CHEBI:16335"/>
        <dbReference type="ChEBI" id="CHEBI:17596"/>
        <dbReference type="ChEBI" id="CHEBI:28938"/>
        <dbReference type="EC" id="3.5.4.4"/>
    </reaction>
    <physiologicalReaction direction="left-to-right" evidence="7">
        <dbReference type="Rhea" id="RHEA:24409"/>
    </physiologicalReaction>
</comment>
<evidence type="ECO:0000256" key="5">
    <source>
        <dbReference type="ARBA" id="ARBA00022801"/>
    </source>
</evidence>
<evidence type="ECO:0000256" key="9">
    <source>
        <dbReference type="ARBA" id="ARBA00049893"/>
    </source>
</evidence>
<dbReference type="InterPro" id="IPR003730">
    <property type="entry name" value="Cu_polyphenol_OxRdtase"/>
</dbReference>
<dbReference type="InterPro" id="IPR011324">
    <property type="entry name" value="Cytotoxic_necrot_fac-like_cat"/>
</dbReference>
<dbReference type="Pfam" id="PF02578">
    <property type="entry name" value="Cu-oxidase_4"/>
    <property type="match status" value="1"/>
</dbReference>
<evidence type="ECO:0000256" key="4">
    <source>
        <dbReference type="ARBA" id="ARBA00022723"/>
    </source>
</evidence>
<dbReference type="GO" id="GO:0016787">
    <property type="term" value="F:hydrolase activity"/>
    <property type="evidence" value="ECO:0007669"/>
    <property type="project" value="UniProtKB-KW"/>
</dbReference>
<organism evidence="10">
    <name type="scientific">Siphoviridae sp. ctFn287</name>
    <dbReference type="NCBI Taxonomy" id="2826215"/>
    <lineage>
        <taxon>Viruses</taxon>
        <taxon>Duplodnaviria</taxon>
        <taxon>Heunggongvirae</taxon>
        <taxon>Uroviricota</taxon>
        <taxon>Caudoviricetes</taxon>
    </lineage>
</organism>
<comment type="similarity">
    <text evidence="2">Belongs to the purine nucleoside phosphorylase YfiH/LACC1 family.</text>
</comment>
<dbReference type="SUPFAM" id="SSF64438">
    <property type="entry name" value="CNF1/YfiH-like putative cysteine hydrolases"/>
    <property type="match status" value="1"/>
</dbReference>
<protein>
    <submittedName>
        <fullName evidence="10">Multi-copper polyphenol oxidoreductase laccase</fullName>
    </submittedName>
</protein>
<evidence type="ECO:0000256" key="1">
    <source>
        <dbReference type="ARBA" id="ARBA00000553"/>
    </source>
</evidence>
<dbReference type="CDD" id="cd16833">
    <property type="entry name" value="YfiH"/>
    <property type="match status" value="1"/>
</dbReference>
<comment type="catalytic activity">
    <reaction evidence="1">
        <text>inosine + phosphate = alpha-D-ribose 1-phosphate + hypoxanthine</text>
        <dbReference type="Rhea" id="RHEA:27646"/>
        <dbReference type="ChEBI" id="CHEBI:17368"/>
        <dbReference type="ChEBI" id="CHEBI:17596"/>
        <dbReference type="ChEBI" id="CHEBI:43474"/>
        <dbReference type="ChEBI" id="CHEBI:57720"/>
        <dbReference type="EC" id="2.4.2.1"/>
    </reaction>
    <physiologicalReaction direction="left-to-right" evidence="1">
        <dbReference type="Rhea" id="RHEA:27647"/>
    </physiologicalReaction>
</comment>
<reference evidence="10" key="1">
    <citation type="journal article" date="2021" name="Proc. Natl. Acad. Sci. U.S.A.">
        <title>A Catalog of Tens of Thousands of Viruses from Human Metagenomes Reveals Hidden Associations with Chronic Diseases.</title>
        <authorList>
            <person name="Tisza M.J."/>
            <person name="Buck C.B."/>
        </authorList>
    </citation>
    <scope>NUCLEOTIDE SEQUENCE</scope>
    <source>
        <strain evidence="10">CtFn287</strain>
    </source>
</reference>
<comment type="catalytic activity">
    <reaction evidence="9">
        <text>S-methyl-5'-thioadenosine + phosphate = 5-(methylsulfanyl)-alpha-D-ribose 1-phosphate + adenine</text>
        <dbReference type="Rhea" id="RHEA:11852"/>
        <dbReference type="ChEBI" id="CHEBI:16708"/>
        <dbReference type="ChEBI" id="CHEBI:17509"/>
        <dbReference type="ChEBI" id="CHEBI:43474"/>
        <dbReference type="ChEBI" id="CHEBI:58533"/>
        <dbReference type="EC" id="2.4.2.28"/>
    </reaction>
    <physiologicalReaction direction="left-to-right" evidence="9">
        <dbReference type="Rhea" id="RHEA:11853"/>
    </physiologicalReaction>
</comment>
<dbReference type="GO" id="GO:0005507">
    <property type="term" value="F:copper ion binding"/>
    <property type="evidence" value="ECO:0007669"/>
    <property type="project" value="TreeGrafter"/>
</dbReference>
<evidence type="ECO:0000256" key="3">
    <source>
        <dbReference type="ARBA" id="ARBA00022679"/>
    </source>
</evidence>
<keyword evidence="5" id="KW-0378">Hydrolase</keyword>
<keyword evidence="4" id="KW-0479">Metal-binding</keyword>
<name>A0A8S5LV79_9CAUD</name>
<proteinExistence type="inferred from homology"/>
<dbReference type="Gene3D" id="3.60.140.10">
    <property type="entry name" value="CNF1/YfiH-like putative cysteine hydrolases"/>
    <property type="match status" value="1"/>
</dbReference>
<evidence type="ECO:0000256" key="6">
    <source>
        <dbReference type="ARBA" id="ARBA00022833"/>
    </source>
</evidence>
<accession>A0A8S5LV79</accession>
<dbReference type="EMBL" id="BK014748">
    <property type="protein sequence ID" value="DAD73892.1"/>
    <property type="molecule type" value="Genomic_DNA"/>
</dbReference>